<accession>A0ACC4E8U9</accession>
<keyword evidence="2" id="KW-1185">Reference proteome</keyword>
<name>A0ACC4E8U9_PURLI</name>
<dbReference type="Proteomes" id="UP001638806">
    <property type="component" value="Unassembled WGS sequence"/>
</dbReference>
<dbReference type="EMBL" id="JBGNUJ010000002">
    <property type="protein sequence ID" value="KAL3964154.1"/>
    <property type="molecule type" value="Genomic_DNA"/>
</dbReference>
<comment type="caution">
    <text evidence="1">The sequence shown here is derived from an EMBL/GenBank/DDBJ whole genome shotgun (WGS) entry which is preliminary data.</text>
</comment>
<proteinExistence type="predicted"/>
<gene>
    <name evidence="1" type="ORF">ACCO45_001158</name>
</gene>
<sequence length="162" mass="17402">MALRAFGLRRAVGRACPRIPTQVARLHHPKKPALLVLVLSKLSSDRLLRGQTTYPLLCLDVLPGTRIALPSFYHLCPDHPDRTAPLLRYGTSLRSSIASHGPPVTASPSRARVLFGTSHVTSAASQQTATGQRPGSSCQRSAPASPPAFRIGQRPVNRAAFV</sequence>
<evidence type="ECO:0000313" key="1">
    <source>
        <dbReference type="EMBL" id="KAL3964154.1"/>
    </source>
</evidence>
<evidence type="ECO:0000313" key="2">
    <source>
        <dbReference type="Proteomes" id="UP001638806"/>
    </source>
</evidence>
<protein>
    <submittedName>
        <fullName evidence="1">Uncharacterized protein</fullName>
    </submittedName>
</protein>
<reference evidence="1" key="1">
    <citation type="submission" date="2024-12" db="EMBL/GenBank/DDBJ databases">
        <title>Comparative genomics and development of molecular markers within Purpureocillium lilacinum and among Purpureocillium species.</title>
        <authorList>
            <person name="Yeh Z.-Y."/>
            <person name="Ni N.-T."/>
            <person name="Lo P.-H."/>
            <person name="Mushyakhwo K."/>
            <person name="Lin C.-F."/>
            <person name="Nai Y.-S."/>
        </authorList>
    </citation>
    <scope>NUCLEOTIDE SEQUENCE</scope>
    <source>
        <strain evidence="1">NCHU-NPUST-175</strain>
    </source>
</reference>
<organism evidence="1 2">
    <name type="scientific">Purpureocillium lilacinum</name>
    <name type="common">Paecilomyces lilacinus</name>
    <dbReference type="NCBI Taxonomy" id="33203"/>
    <lineage>
        <taxon>Eukaryota</taxon>
        <taxon>Fungi</taxon>
        <taxon>Dikarya</taxon>
        <taxon>Ascomycota</taxon>
        <taxon>Pezizomycotina</taxon>
        <taxon>Sordariomycetes</taxon>
        <taxon>Hypocreomycetidae</taxon>
        <taxon>Hypocreales</taxon>
        <taxon>Ophiocordycipitaceae</taxon>
        <taxon>Purpureocillium</taxon>
    </lineage>
</organism>